<evidence type="ECO:0000313" key="2">
    <source>
        <dbReference type="Proteomes" id="UP000821845"/>
    </source>
</evidence>
<proteinExistence type="predicted"/>
<organism evidence="1 2">
    <name type="scientific">Hyalomma asiaticum</name>
    <name type="common">Tick</name>
    <dbReference type="NCBI Taxonomy" id="266040"/>
    <lineage>
        <taxon>Eukaryota</taxon>
        <taxon>Metazoa</taxon>
        <taxon>Ecdysozoa</taxon>
        <taxon>Arthropoda</taxon>
        <taxon>Chelicerata</taxon>
        <taxon>Arachnida</taxon>
        <taxon>Acari</taxon>
        <taxon>Parasitiformes</taxon>
        <taxon>Ixodida</taxon>
        <taxon>Ixodoidea</taxon>
        <taxon>Ixodidae</taxon>
        <taxon>Hyalomminae</taxon>
        <taxon>Hyalomma</taxon>
    </lineage>
</organism>
<keyword evidence="2" id="KW-1185">Reference proteome</keyword>
<dbReference type="EMBL" id="CM023481">
    <property type="protein sequence ID" value="KAH6945082.1"/>
    <property type="molecule type" value="Genomic_DNA"/>
</dbReference>
<sequence length="228" mass="25150">MAHAAAAAVGLQLAGADLKHSGASIPRKLELLDAIGKGSFGVVYKARTTLDGTLVAAKKVKLKEMVDEKAKKDCLQEIALLQRLDHPHIIKYLASFVEDGELFIVLELADGVGSPYYMSPERIQELDYDFSSDVWSAGCLLYEMAALQSPFMNETKNLYSLVRKIVACEHPPIPSNIYSDELRALVAVCMDPDPKKRRDISYACTVSTQMYQRFVRASECKANTLAST</sequence>
<name>A0ACB7TI88_HYAAI</name>
<gene>
    <name evidence="1" type="ORF">HPB50_007142</name>
</gene>
<evidence type="ECO:0000313" key="1">
    <source>
        <dbReference type="EMBL" id="KAH6945082.1"/>
    </source>
</evidence>
<accession>A0ACB7TI88</accession>
<dbReference type="Proteomes" id="UP000821845">
    <property type="component" value="Chromosome 1"/>
</dbReference>
<protein>
    <submittedName>
        <fullName evidence="1">Uncharacterized protein</fullName>
    </submittedName>
</protein>
<reference evidence="1" key="1">
    <citation type="submission" date="2020-05" db="EMBL/GenBank/DDBJ databases">
        <title>Large-scale comparative analyses of tick genomes elucidate their genetic diversity and vector capacities.</title>
        <authorList>
            <person name="Jia N."/>
            <person name="Wang J."/>
            <person name="Shi W."/>
            <person name="Du L."/>
            <person name="Sun Y."/>
            <person name="Zhan W."/>
            <person name="Jiang J."/>
            <person name="Wang Q."/>
            <person name="Zhang B."/>
            <person name="Ji P."/>
            <person name="Sakyi L.B."/>
            <person name="Cui X."/>
            <person name="Yuan T."/>
            <person name="Jiang B."/>
            <person name="Yang W."/>
            <person name="Lam T.T.-Y."/>
            <person name="Chang Q."/>
            <person name="Ding S."/>
            <person name="Wang X."/>
            <person name="Zhu J."/>
            <person name="Ruan X."/>
            <person name="Zhao L."/>
            <person name="Wei J."/>
            <person name="Que T."/>
            <person name="Du C."/>
            <person name="Cheng J."/>
            <person name="Dai P."/>
            <person name="Han X."/>
            <person name="Huang E."/>
            <person name="Gao Y."/>
            <person name="Liu J."/>
            <person name="Shao H."/>
            <person name="Ye R."/>
            <person name="Li L."/>
            <person name="Wei W."/>
            <person name="Wang X."/>
            <person name="Wang C."/>
            <person name="Yang T."/>
            <person name="Huo Q."/>
            <person name="Li W."/>
            <person name="Guo W."/>
            <person name="Chen H."/>
            <person name="Zhou L."/>
            <person name="Ni X."/>
            <person name="Tian J."/>
            <person name="Zhou Y."/>
            <person name="Sheng Y."/>
            <person name="Liu T."/>
            <person name="Pan Y."/>
            <person name="Xia L."/>
            <person name="Li J."/>
            <person name="Zhao F."/>
            <person name="Cao W."/>
        </authorList>
    </citation>
    <scope>NUCLEOTIDE SEQUENCE</scope>
    <source>
        <strain evidence="1">Hyas-2018</strain>
    </source>
</reference>
<comment type="caution">
    <text evidence="1">The sequence shown here is derived from an EMBL/GenBank/DDBJ whole genome shotgun (WGS) entry which is preliminary data.</text>
</comment>